<feature type="transmembrane region" description="Helical" evidence="9">
    <location>
        <begin position="219"/>
        <end position="237"/>
    </location>
</feature>
<dbReference type="InterPro" id="IPR006037">
    <property type="entry name" value="RCK_C"/>
</dbReference>
<dbReference type="GO" id="GO:0006813">
    <property type="term" value="P:potassium ion transport"/>
    <property type="evidence" value="ECO:0007669"/>
    <property type="project" value="InterPro"/>
</dbReference>
<accession>A0A9D1DC64</accession>
<dbReference type="GO" id="GO:0015297">
    <property type="term" value="F:antiporter activity"/>
    <property type="evidence" value="ECO:0007669"/>
    <property type="project" value="UniProtKB-KW"/>
</dbReference>
<feature type="transmembrane region" description="Helical" evidence="9">
    <location>
        <begin position="360"/>
        <end position="380"/>
    </location>
</feature>
<dbReference type="PANTHER" id="PTHR32507">
    <property type="entry name" value="NA(+)/H(+) ANTIPORTER 1"/>
    <property type="match status" value="1"/>
</dbReference>
<dbReference type="Pfam" id="PF02080">
    <property type="entry name" value="TrkA_C"/>
    <property type="match status" value="2"/>
</dbReference>
<keyword evidence="5 9" id="KW-0812">Transmembrane</keyword>
<sequence length="534" mass="57946">MAQLLLIGSVVILACILCSKLSSRFGVPVLLGFIAMGMLFGCDGIFGIEFSDFALTEQISSVALLFIMFYGGFGTNWKEAKPVAVPSIVLSSAGTLLTAGLCGIFCWLVLKMDLLTGLLLGSVLASTDAASVFSILRSRRLNLKYGTASMLEIESGSNDPFAYMLTVILISIRSREGNMGEIVWLVISQLVFGILLGVAIALAAVFVMRHYRFKTANNYMLFVFSVALLAYALPQVLGGNGFLSVYLTGIILGNSSIPDKKTLVNFFDGFTSLMQMLLFFMLGLLVTPSQMLGWVLPAVLVVVFLTLIARPIVVGLLLTPFRCKLRQQALVAFSGLRGAASIAFSLTVLASDPSLQDSLFNTVFCVVLLSISIQGSLLPFMAKKLKMIDQEGNVLKTFTDYTDETEVQFIQLNITLRHPWANKMVKDVQILPDTLLAMVIRDGETIVPRGDTILTPGDVVVISAAAFSQAGKVHLSELRLSPSHPFCGKPLRECHFAPDSLVVLIRRGDQTIIPNGKVTVYSGDVLVINNQDEI</sequence>
<keyword evidence="8 9" id="KW-0472">Membrane</keyword>
<dbReference type="Proteomes" id="UP000886749">
    <property type="component" value="Unassembled WGS sequence"/>
</dbReference>
<protein>
    <submittedName>
        <fullName evidence="11">Potassium/proton antiporter</fullName>
    </submittedName>
</protein>
<evidence type="ECO:0000256" key="2">
    <source>
        <dbReference type="ARBA" id="ARBA00022448"/>
    </source>
</evidence>
<name>A0A9D1DC64_9FIRM</name>
<dbReference type="SUPFAM" id="SSF116726">
    <property type="entry name" value="TrkA C-terminal domain-like"/>
    <property type="match status" value="2"/>
</dbReference>
<comment type="caution">
    <text evidence="11">The sequence shown here is derived from an EMBL/GenBank/DDBJ whole genome shotgun (WGS) entry which is preliminary data.</text>
</comment>
<evidence type="ECO:0000256" key="4">
    <source>
        <dbReference type="ARBA" id="ARBA00022475"/>
    </source>
</evidence>
<reference evidence="11" key="2">
    <citation type="journal article" date="2021" name="PeerJ">
        <title>Extensive microbial diversity within the chicken gut microbiome revealed by metagenomics and culture.</title>
        <authorList>
            <person name="Gilroy R."/>
            <person name="Ravi A."/>
            <person name="Getino M."/>
            <person name="Pursley I."/>
            <person name="Horton D.L."/>
            <person name="Alikhan N.F."/>
            <person name="Baker D."/>
            <person name="Gharbi K."/>
            <person name="Hall N."/>
            <person name="Watson M."/>
            <person name="Adriaenssens E.M."/>
            <person name="Foster-Nyarko E."/>
            <person name="Jarju S."/>
            <person name="Secka A."/>
            <person name="Antonio M."/>
            <person name="Oren A."/>
            <person name="Chaudhuri R.R."/>
            <person name="La Ragione R."/>
            <person name="Hildebrand F."/>
            <person name="Pallen M.J."/>
        </authorList>
    </citation>
    <scope>NUCLEOTIDE SEQUENCE</scope>
    <source>
        <strain evidence="11">CHK184-25365</strain>
    </source>
</reference>
<gene>
    <name evidence="11" type="ORF">IAB36_03815</name>
</gene>
<reference evidence="11" key="1">
    <citation type="submission" date="2020-10" db="EMBL/GenBank/DDBJ databases">
        <authorList>
            <person name="Gilroy R."/>
        </authorList>
    </citation>
    <scope>NUCLEOTIDE SEQUENCE</scope>
    <source>
        <strain evidence="11">CHK184-25365</strain>
    </source>
</reference>
<feature type="transmembrane region" description="Helical" evidence="9">
    <location>
        <begin position="53"/>
        <end position="73"/>
    </location>
</feature>
<feature type="domain" description="RCK C-terminal" evidence="10">
    <location>
        <begin position="462"/>
        <end position="534"/>
    </location>
</feature>
<evidence type="ECO:0000256" key="9">
    <source>
        <dbReference type="SAM" id="Phobius"/>
    </source>
</evidence>
<keyword evidence="4" id="KW-1003">Cell membrane</keyword>
<feature type="domain" description="RCK C-terminal" evidence="10">
    <location>
        <begin position="396"/>
        <end position="461"/>
    </location>
</feature>
<evidence type="ECO:0000256" key="6">
    <source>
        <dbReference type="ARBA" id="ARBA00022989"/>
    </source>
</evidence>
<comment type="subcellular location">
    <subcellularLocation>
        <location evidence="1">Cell membrane</location>
        <topology evidence="1">Multi-pass membrane protein</topology>
    </subcellularLocation>
</comment>
<evidence type="ECO:0000256" key="1">
    <source>
        <dbReference type="ARBA" id="ARBA00004651"/>
    </source>
</evidence>
<dbReference type="AlphaFoldDB" id="A0A9D1DC64"/>
<evidence type="ECO:0000259" key="10">
    <source>
        <dbReference type="PROSITE" id="PS51202"/>
    </source>
</evidence>
<dbReference type="InterPro" id="IPR036721">
    <property type="entry name" value="RCK_C_sf"/>
</dbReference>
<organism evidence="11 12">
    <name type="scientific">Candidatus Egerieicola pullicola</name>
    <dbReference type="NCBI Taxonomy" id="2840775"/>
    <lineage>
        <taxon>Bacteria</taxon>
        <taxon>Bacillati</taxon>
        <taxon>Bacillota</taxon>
        <taxon>Clostridia</taxon>
        <taxon>Eubacteriales</taxon>
        <taxon>Oscillospiraceae</taxon>
        <taxon>Oscillospiraceae incertae sedis</taxon>
        <taxon>Candidatus Egerieicola</taxon>
    </lineage>
</organism>
<keyword evidence="6 9" id="KW-1133">Transmembrane helix</keyword>
<feature type="transmembrane region" description="Helical" evidence="9">
    <location>
        <begin position="292"/>
        <end position="318"/>
    </location>
</feature>
<evidence type="ECO:0000313" key="12">
    <source>
        <dbReference type="Proteomes" id="UP000886749"/>
    </source>
</evidence>
<keyword evidence="3" id="KW-0050">Antiport</keyword>
<evidence type="ECO:0000256" key="8">
    <source>
        <dbReference type="ARBA" id="ARBA00023136"/>
    </source>
</evidence>
<dbReference type="GO" id="GO:0008324">
    <property type="term" value="F:monoatomic cation transmembrane transporter activity"/>
    <property type="evidence" value="ECO:0007669"/>
    <property type="project" value="InterPro"/>
</dbReference>
<dbReference type="Gene3D" id="3.30.70.1450">
    <property type="entry name" value="Regulator of K+ conductance, C-terminal domain"/>
    <property type="match status" value="2"/>
</dbReference>
<feature type="transmembrane region" description="Helical" evidence="9">
    <location>
        <begin position="85"/>
        <end position="110"/>
    </location>
</feature>
<dbReference type="NCBIfam" id="NF003716">
    <property type="entry name" value="PRK05326.1-3"/>
    <property type="match status" value="1"/>
</dbReference>
<dbReference type="NCBIfam" id="NF003715">
    <property type="entry name" value="PRK05326.1-2"/>
    <property type="match status" value="1"/>
</dbReference>
<dbReference type="EMBL" id="DVGY01000085">
    <property type="protein sequence ID" value="HIR40937.1"/>
    <property type="molecule type" value="Genomic_DNA"/>
</dbReference>
<proteinExistence type="predicted"/>
<dbReference type="InterPro" id="IPR038770">
    <property type="entry name" value="Na+/solute_symporter_sf"/>
</dbReference>
<dbReference type="InterPro" id="IPR006153">
    <property type="entry name" value="Cation/H_exchanger_TM"/>
</dbReference>
<evidence type="ECO:0000256" key="5">
    <source>
        <dbReference type="ARBA" id="ARBA00022692"/>
    </source>
</evidence>
<keyword evidence="2" id="KW-0813">Transport</keyword>
<dbReference type="PANTHER" id="PTHR32507:SF7">
    <property type="entry name" value="K(+)_H(+) ANTIPORTER NHAP2"/>
    <property type="match status" value="1"/>
</dbReference>
<evidence type="ECO:0000256" key="7">
    <source>
        <dbReference type="ARBA" id="ARBA00023065"/>
    </source>
</evidence>
<dbReference type="GO" id="GO:0005886">
    <property type="term" value="C:plasma membrane"/>
    <property type="evidence" value="ECO:0007669"/>
    <property type="project" value="UniProtKB-SubCell"/>
</dbReference>
<dbReference type="PROSITE" id="PS51202">
    <property type="entry name" value="RCK_C"/>
    <property type="match status" value="2"/>
</dbReference>
<dbReference type="Gene3D" id="1.20.1530.20">
    <property type="match status" value="1"/>
</dbReference>
<feature type="transmembrane region" description="Helical" evidence="9">
    <location>
        <begin position="182"/>
        <end position="207"/>
    </location>
</feature>
<feature type="transmembrane region" description="Helical" evidence="9">
    <location>
        <begin position="266"/>
        <end position="286"/>
    </location>
</feature>
<evidence type="ECO:0000256" key="3">
    <source>
        <dbReference type="ARBA" id="ARBA00022449"/>
    </source>
</evidence>
<keyword evidence="7" id="KW-0406">Ion transport</keyword>
<dbReference type="Pfam" id="PF00999">
    <property type="entry name" value="Na_H_Exchanger"/>
    <property type="match status" value="1"/>
</dbReference>
<feature type="transmembrane region" description="Helical" evidence="9">
    <location>
        <begin position="28"/>
        <end position="46"/>
    </location>
</feature>
<dbReference type="GO" id="GO:1902600">
    <property type="term" value="P:proton transmembrane transport"/>
    <property type="evidence" value="ECO:0007669"/>
    <property type="project" value="InterPro"/>
</dbReference>
<evidence type="ECO:0000313" key="11">
    <source>
        <dbReference type="EMBL" id="HIR40937.1"/>
    </source>
</evidence>
<feature type="transmembrane region" description="Helical" evidence="9">
    <location>
        <begin position="117"/>
        <end position="136"/>
    </location>
</feature>
<feature type="transmembrane region" description="Helical" evidence="9">
    <location>
        <begin position="330"/>
        <end position="348"/>
    </location>
</feature>